<evidence type="ECO:0000313" key="3">
    <source>
        <dbReference type="Proteomes" id="UP000317178"/>
    </source>
</evidence>
<reference evidence="2 3" key="1">
    <citation type="submission" date="2019-02" db="EMBL/GenBank/DDBJ databases">
        <title>Deep-cultivation of Planctomycetes and their phenomic and genomic characterization uncovers novel biology.</title>
        <authorList>
            <person name="Wiegand S."/>
            <person name="Jogler M."/>
            <person name="Boedeker C."/>
            <person name="Pinto D."/>
            <person name="Vollmers J."/>
            <person name="Rivas-Marin E."/>
            <person name="Kohn T."/>
            <person name="Peeters S.H."/>
            <person name="Heuer A."/>
            <person name="Rast P."/>
            <person name="Oberbeckmann S."/>
            <person name="Bunk B."/>
            <person name="Jeske O."/>
            <person name="Meyerdierks A."/>
            <person name="Storesund J.E."/>
            <person name="Kallscheuer N."/>
            <person name="Luecker S."/>
            <person name="Lage O.M."/>
            <person name="Pohl T."/>
            <person name="Merkel B.J."/>
            <person name="Hornburger P."/>
            <person name="Mueller R.-W."/>
            <person name="Bruemmer F."/>
            <person name="Labrenz M."/>
            <person name="Spormann A.M."/>
            <person name="Op den Camp H."/>
            <person name="Overmann J."/>
            <person name="Amann R."/>
            <person name="Jetten M.S.M."/>
            <person name="Mascher T."/>
            <person name="Medema M.H."/>
            <person name="Devos D.P."/>
            <person name="Kaster A.-K."/>
            <person name="Ovreas L."/>
            <person name="Rohde M."/>
            <person name="Galperin M.Y."/>
            <person name="Jogler C."/>
        </authorList>
    </citation>
    <scope>NUCLEOTIDE SEQUENCE [LARGE SCALE GENOMIC DNA]</scope>
    <source>
        <strain evidence="2 3">Pla110</strain>
    </source>
</reference>
<feature type="compositionally biased region" description="Basic and acidic residues" evidence="1">
    <location>
        <begin position="297"/>
        <end position="311"/>
    </location>
</feature>
<accession>A0A518CS15</accession>
<dbReference type="EMBL" id="CP036281">
    <property type="protein sequence ID" value="QDU82021.1"/>
    <property type="molecule type" value="Genomic_DNA"/>
</dbReference>
<dbReference type="PROSITE" id="PS51257">
    <property type="entry name" value="PROKAR_LIPOPROTEIN"/>
    <property type="match status" value="1"/>
</dbReference>
<keyword evidence="3" id="KW-1185">Reference proteome</keyword>
<dbReference type="KEGG" id="plon:Pla110_37740"/>
<dbReference type="AlphaFoldDB" id="A0A518CS15"/>
<feature type="region of interest" description="Disordered" evidence="1">
    <location>
        <begin position="297"/>
        <end position="331"/>
    </location>
</feature>
<dbReference type="Proteomes" id="UP000317178">
    <property type="component" value="Chromosome"/>
</dbReference>
<evidence type="ECO:0000313" key="2">
    <source>
        <dbReference type="EMBL" id="QDU82021.1"/>
    </source>
</evidence>
<gene>
    <name evidence="2" type="ORF">Pla110_37740</name>
</gene>
<name>A0A518CS15_9PLAN</name>
<evidence type="ECO:0000256" key="1">
    <source>
        <dbReference type="SAM" id="MobiDB-lite"/>
    </source>
</evidence>
<dbReference type="OrthoDB" id="281525at2"/>
<sequence>MRYILLLLLLLTISSGCEKPAAVQKEPSQADDLANRLLNEELDEQQRRDLFPEYPQLAAEIVSSMTKDYPWKEEGEEYRRIPWIWRVSVNATKTLNEEEIRELLEVGLPELGEPMADWESVVIGGAVINGLTLKGKWPREFLRPILEQNTDLLERWNQMLEQSLEMADDTNVKTGTRYDALRNIGMLSWEEGGANLTKYLTASTDPELKQGAIGGLADMHSAAADNILLSGWVHYNDQNRFFALEGMLRTADRFRRLNQEIEAGRVDPGFLSDDQKQKLLTHPHEITRQHAYELLKRPEELAGEVGKEKETIPPIPEAETDSGEDAPADPN</sequence>
<dbReference type="RefSeq" id="WP_144997857.1">
    <property type="nucleotide sequence ID" value="NZ_CP036281.1"/>
</dbReference>
<proteinExistence type="predicted"/>
<feature type="compositionally biased region" description="Acidic residues" evidence="1">
    <location>
        <begin position="318"/>
        <end position="331"/>
    </location>
</feature>
<protein>
    <submittedName>
        <fullName evidence="2">Uncharacterized protein</fullName>
    </submittedName>
</protein>
<organism evidence="2 3">
    <name type="scientific">Polystyrenella longa</name>
    <dbReference type="NCBI Taxonomy" id="2528007"/>
    <lineage>
        <taxon>Bacteria</taxon>
        <taxon>Pseudomonadati</taxon>
        <taxon>Planctomycetota</taxon>
        <taxon>Planctomycetia</taxon>
        <taxon>Planctomycetales</taxon>
        <taxon>Planctomycetaceae</taxon>
        <taxon>Polystyrenella</taxon>
    </lineage>
</organism>